<comment type="caution">
    <text evidence="3">The sequence shown here is derived from an EMBL/GenBank/DDBJ whole genome shotgun (WGS) entry which is preliminary data.</text>
</comment>
<reference evidence="3" key="1">
    <citation type="submission" date="2022-10" db="EMBL/GenBank/DDBJ databases">
        <title>Tapping the CABI collections for fungal endophytes: first genome assemblies for Collariella, Neodidymelliopsis, Ascochyta clinopodiicola, Didymella pomorum, Didymosphaeria variabile, Neocosmospora piperis and Neocucurbitaria cava.</title>
        <authorList>
            <person name="Hill R."/>
        </authorList>
    </citation>
    <scope>NUCLEOTIDE SEQUENCE</scope>
    <source>
        <strain evidence="3">IMI 356814</strain>
    </source>
</reference>
<feature type="repeat" description="TPR" evidence="1">
    <location>
        <begin position="77"/>
        <end position="110"/>
    </location>
</feature>
<evidence type="ECO:0000256" key="2">
    <source>
        <dbReference type="SAM" id="MobiDB-lite"/>
    </source>
</evidence>
<dbReference type="EMBL" id="JAPEUY010000005">
    <property type="protein sequence ID" value="KAJ4373068.1"/>
    <property type="molecule type" value="Genomic_DNA"/>
</dbReference>
<dbReference type="PANTHER" id="PTHR45862">
    <property type="entry name" value="PROTEIN SGT1 HOMOLOG"/>
    <property type="match status" value="1"/>
</dbReference>
<organism evidence="3 4">
    <name type="scientific">Neocucurbitaria cava</name>
    <dbReference type="NCBI Taxonomy" id="798079"/>
    <lineage>
        <taxon>Eukaryota</taxon>
        <taxon>Fungi</taxon>
        <taxon>Dikarya</taxon>
        <taxon>Ascomycota</taxon>
        <taxon>Pezizomycotina</taxon>
        <taxon>Dothideomycetes</taxon>
        <taxon>Pleosporomycetidae</taxon>
        <taxon>Pleosporales</taxon>
        <taxon>Pleosporineae</taxon>
        <taxon>Cucurbitariaceae</taxon>
        <taxon>Neocucurbitaria</taxon>
    </lineage>
</organism>
<gene>
    <name evidence="3" type="primary">sgt2_1</name>
    <name evidence="3" type="ORF">N0V83_003359</name>
</gene>
<protein>
    <submittedName>
        <fullName evidence="3">Small glutamine-rich tetratricopeptide repeat-containing protein 2</fullName>
    </submittedName>
</protein>
<dbReference type="SUPFAM" id="SSF48452">
    <property type="entry name" value="TPR-like"/>
    <property type="match status" value="1"/>
</dbReference>
<keyword evidence="1" id="KW-0802">TPR repeat</keyword>
<dbReference type="GO" id="GO:0051087">
    <property type="term" value="F:protein-folding chaperone binding"/>
    <property type="evidence" value="ECO:0007669"/>
    <property type="project" value="InterPro"/>
</dbReference>
<dbReference type="AlphaFoldDB" id="A0A9W8YB00"/>
<evidence type="ECO:0000256" key="1">
    <source>
        <dbReference type="PROSITE-ProRule" id="PRU00339"/>
    </source>
</evidence>
<name>A0A9W8YB00_9PLEO</name>
<proteinExistence type="predicted"/>
<dbReference type="PROSITE" id="PS50005">
    <property type="entry name" value="TPR"/>
    <property type="match status" value="1"/>
</dbReference>
<evidence type="ECO:0000313" key="4">
    <source>
        <dbReference type="Proteomes" id="UP001140560"/>
    </source>
</evidence>
<dbReference type="InterPro" id="IPR019734">
    <property type="entry name" value="TPR_rpt"/>
</dbReference>
<feature type="region of interest" description="Disordered" evidence="2">
    <location>
        <begin position="1"/>
        <end position="52"/>
    </location>
</feature>
<dbReference type="Gene3D" id="1.25.40.10">
    <property type="entry name" value="Tetratricopeptide repeat domain"/>
    <property type="match status" value="1"/>
</dbReference>
<evidence type="ECO:0000313" key="3">
    <source>
        <dbReference type="EMBL" id="KAJ4373068.1"/>
    </source>
</evidence>
<dbReference type="InterPro" id="IPR044563">
    <property type="entry name" value="Sgt1-like"/>
</dbReference>
<sequence>MGFTDKLKKKFARPNSVAGPSAGPSQYQSSFERPNQTYAYRPAPGQAGGPPAVPEVVQTPPASSNVPNPVSQQIVNAGLFRNAADEKTAAGDFVSAITLYEQAIKLTPDDPELLLCRAMAHRLSNPPQYQAALRDVNVAIQSNPTSWYAWHTKGELMGCLNDYDGAEEAFREAYASAAGMDKIKVQTSIGDIRRKKEMANTLPPQISTPPAPQPALMNQQPALNPQATQPSYYTNTQGNPFTLIFDPYHNSLSTVDSGADPKHDCLPKPVYSCTTSKNTISIRLYSSNSIYYIIDEPNTNFTTIHKLSFSTTAYTSYTEYPSACILARASKSSIRVSKFIHVSKLGHTSKGFVIWQHPSTQCACF</sequence>
<dbReference type="OrthoDB" id="2335338at2759"/>
<feature type="compositionally biased region" description="Polar residues" evidence="2">
    <location>
        <begin position="23"/>
        <end position="38"/>
    </location>
</feature>
<keyword evidence="4" id="KW-1185">Reference proteome</keyword>
<dbReference type="InterPro" id="IPR011990">
    <property type="entry name" value="TPR-like_helical_dom_sf"/>
</dbReference>
<dbReference type="Proteomes" id="UP001140560">
    <property type="component" value="Unassembled WGS sequence"/>
</dbReference>
<accession>A0A9W8YB00</accession>